<sequence>MSRFNPNHLNAAQVFQAAQDFKHQCLINQQSLFLPNQEIWTAPHFQSLTTNFVDQPDTGGGTFYQKLELQLATCTPLDIALMTEIFWIVQLPATNLRPPKKLKRLEEIWNIKPAAPFPVQSNFLDKPVLSGLGSAGPGYNQYFPSEMAFAVQAFAALVAMAPSARTALLNGSGFDFAEWLHSIPSGKGRQLYHTLCHVLFPDSFERMFSQNNKNKVMRGHKIWTKAMVGNRPLQDAALLDLRSKLEIQFPGAVDYYSEPIGTLLKKKPEGEDEPEGDDEESDSTPPPLRVSDNVIFYGPPGTGKTYQMQERMREAFEAGEDFTFVSFHPSYSYEEFVGGLRPTAAPDGNGIAVTYEKGPFRKLCEQAHADPSRRFTLFIDEINRANVAKVFGELITLIEPSKRVRAGSEPNDGDGTWVRLPGSRDEDFGVPDNLDIVASMNTADRSVATMDVALRRRFRFVECPPQPELISNSPALGPIDLRKLMTRLNDRLEFMLDRNHAIGHATFMFIDGLPELRRRLAERVIPQLQEYFFDDMEKVRLALTGRDTSSVFFLERKLTSAMLFPGGAHLVGSAPRVSLAVGNPSSWTEADIVKLYDDGTAIAPDMPDESATF</sequence>
<dbReference type="InterPro" id="IPR003593">
    <property type="entry name" value="AAA+_ATPase"/>
</dbReference>
<dbReference type="InterPro" id="IPR052934">
    <property type="entry name" value="Methyl-DNA_Rec/Restrict_Enz"/>
</dbReference>
<evidence type="ECO:0000256" key="1">
    <source>
        <dbReference type="SAM" id="MobiDB-lite"/>
    </source>
</evidence>
<proteinExistence type="predicted"/>
<keyword evidence="4" id="KW-1185">Reference proteome</keyword>
<dbReference type="PANTHER" id="PTHR37291:SF1">
    <property type="entry name" value="TYPE IV METHYL-DIRECTED RESTRICTION ENZYME ECOKMCRB SUBUNIT"/>
    <property type="match status" value="1"/>
</dbReference>
<dbReference type="InterPro" id="IPR027417">
    <property type="entry name" value="P-loop_NTPase"/>
</dbReference>
<name>A0A4Q7NE19_9BURK</name>
<feature type="region of interest" description="Disordered" evidence="1">
    <location>
        <begin position="263"/>
        <end position="291"/>
    </location>
</feature>
<gene>
    <name evidence="3" type="ORF">EV675_3830</name>
</gene>
<dbReference type="AlphaFoldDB" id="A0A4Q7NE19"/>
<evidence type="ECO:0000313" key="4">
    <source>
        <dbReference type="Proteomes" id="UP000292445"/>
    </source>
</evidence>
<comment type="caution">
    <text evidence="3">The sequence shown here is derived from an EMBL/GenBank/DDBJ whole genome shotgun (WGS) entry which is preliminary data.</text>
</comment>
<dbReference type="SUPFAM" id="SSF52540">
    <property type="entry name" value="P-loop containing nucleoside triphosphate hydrolases"/>
    <property type="match status" value="1"/>
</dbReference>
<dbReference type="OrthoDB" id="9781481at2"/>
<dbReference type="Pfam" id="PF07728">
    <property type="entry name" value="AAA_5"/>
    <property type="match status" value="1"/>
</dbReference>
<feature type="compositionally biased region" description="Acidic residues" evidence="1">
    <location>
        <begin position="270"/>
        <end position="282"/>
    </location>
</feature>
<feature type="domain" description="AAA+ ATPase" evidence="2">
    <location>
        <begin position="290"/>
        <end position="468"/>
    </location>
</feature>
<organism evidence="3 4">
    <name type="scientific">Pigmentiphaga kullae</name>
    <dbReference type="NCBI Taxonomy" id="151784"/>
    <lineage>
        <taxon>Bacteria</taxon>
        <taxon>Pseudomonadati</taxon>
        <taxon>Pseudomonadota</taxon>
        <taxon>Betaproteobacteria</taxon>
        <taxon>Burkholderiales</taxon>
        <taxon>Alcaligenaceae</taxon>
        <taxon>Pigmentiphaga</taxon>
    </lineage>
</organism>
<dbReference type="InterPro" id="IPR011704">
    <property type="entry name" value="ATPase_dyneun-rel_AAA"/>
</dbReference>
<evidence type="ECO:0000259" key="2">
    <source>
        <dbReference type="SMART" id="SM00382"/>
    </source>
</evidence>
<protein>
    <submittedName>
        <fullName evidence="3">5-methylcytosine-specific restriction protein B</fullName>
    </submittedName>
</protein>
<dbReference type="RefSeq" id="WP_130358804.1">
    <property type="nucleotide sequence ID" value="NZ_SGXC01000002.1"/>
</dbReference>
<dbReference type="CDD" id="cd00009">
    <property type="entry name" value="AAA"/>
    <property type="match status" value="1"/>
</dbReference>
<dbReference type="GO" id="GO:0005524">
    <property type="term" value="F:ATP binding"/>
    <property type="evidence" value="ECO:0007669"/>
    <property type="project" value="InterPro"/>
</dbReference>
<accession>A0A4Q7NE19</accession>
<dbReference type="Proteomes" id="UP000292445">
    <property type="component" value="Unassembled WGS sequence"/>
</dbReference>
<reference evidence="3 4" key="1">
    <citation type="submission" date="2019-02" db="EMBL/GenBank/DDBJ databases">
        <title>Genomic Encyclopedia of Type Strains, Phase IV (KMG-IV): sequencing the most valuable type-strain genomes for metagenomic binning, comparative biology and taxonomic classification.</title>
        <authorList>
            <person name="Goeker M."/>
        </authorList>
    </citation>
    <scope>NUCLEOTIDE SEQUENCE [LARGE SCALE GENOMIC DNA]</scope>
    <source>
        <strain evidence="3 4">K24</strain>
    </source>
</reference>
<dbReference type="EMBL" id="SGXC01000002">
    <property type="protein sequence ID" value="RZS81209.1"/>
    <property type="molecule type" value="Genomic_DNA"/>
</dbReference>
<dbReference type="PANTHER" id="PTHR37291">
    <property type="entry name" value="5-METHYLCYTOSINE-SPECIFIC RESTRICTION ENZYME B"/>
    <property type="match status" value="1"/>
</dbReference>
<dbReference type="Gene3D" id="3.40.50.300">
    <property type="entry name" value="P-loop containing nucleotide triphosphate hydrolases"/>
    <property type="match status" value="1"/>
</dbReference>
<dbReference type="GO" id="GO:0016887">
    <property type="term" value="F:ATP hydrolysis activity"/>
    <property type="evidence" value="ECO:0007669"/>
    <property type="project" value="InterPro"/>
</dbReference>
<dbReference type="SMART" id="SM00382">
    <property type="entry name" value="AAA"/>
    <property type="match status" value="1"/>
</dbReference>
<evidence type="ECO:0000313" key="3">
    <source>
        <dbReference type="EMBL" id="RZS81209.1"/>
    </source>
</evidence>